<dbReference type="Proteomes" id="UP000498980">
    <property type="component" value="Unassembled WGS sequence"/>
</dbReference>
<dbReference type="EMBL" id="BLWC01000001">
    <property type="protein sequence ID" value="GFN00578.1"/>
    <property type="molecule type" value="Genomic_DNA"/>
</dbReference>
<gene>
    <name evidence="1" type="ORF">Sfulv_53880</name>
</gene>
<dbReference type="AlphaFoldDB" id="A0A7J0CEA5"/>
<comment type="caution">
    <text evidence="1">The sequence shown here is derived from an EMBL/GenBank/DDBJ whole genome shotgun (WGS) entry which is preliminary data.</text>
</comment>
<accession>A0A7J0CEA5</accession>
<evidence type="ECO:0000313" key="2">
    <source>
        <dbReference type="Proteomes" id="UP000498980"/>
    </source>
</evidence>
<organism evidence="1 2">
    <name type="scientific">Streptomyces fulvorobeus</name>
    <dbReference type="NCBI Taxonomy" id="284028"/>
    <lineage>
        <taxon>Bacteria</taxon>
        <taxon>Bacillati</taxon>
        <taxon>Actinomycetota</taxon>
        <taxon>Actinomycetes</taxon>
        <taxon>Kitasatosporales</taxon>
        <taxon>Streptomycetaceae</taxon>
        <taxon>Streptomyces</taxon>
    </lineage>
</organism>
<protein>
    <submittedName>
        <fullName evidence="1">Uncharacterized protein</fullName>
    </submittedName>
</protein>
<proteinExistence type="predicted"/>
<name>A0A7J0CEA5_9ACTN</name>
<keyword evidence="2" id="KW-1185">Reference proteome</keyword>
<evidence type="ECO:0000313" key="1">
    <source>
        <dbReference type="EMBL" id="GFN00578.1"/>
    </source>
</evidence>
<sequence>MWAVGAERRWRQPKRLVMSAMCIGSLVVVTQTIMRGKVIRQADEKGGPVHCDGECHRSPFLRQEAGG</sequence>
<reference evidence="1 2" key="1">
    <citation type="submission" date="2020-05" db="EMBL/GenBank/DDBJ databases">
        <title>Whole genome shotgun sequence of Streptomyces fulvorobeus NBRC 15897.</title>
        <authorList>
            <person name="Komaki H."/>
            <person name="Tamura T."/>
        </authorList>
    </citation>
    <scope>NUCLEOTIDE SEQUENCE [LARGE SCALE GENOMIC DNA]</scope>
    <source>
        <strain evidence="1 2">NBRC 15897</strain>
    </source>
</reference>